<sequence length="539" mass="61402">MCASLSKLDSPTMWGPATSHVLLITLAVLCERTGQHSSLDASNLDIFYDPAAKAPLGSHREPTDFLDELYEVPGPEEFNRRYVSQYRPVVFRQAARQSKAYHLWTEEYLTQKYGNLTVRLEARHEENSRIPAGVGGLGRDTIAHFLQHYQSLDGYIISTVPSPMEPDIAIPPCLTCGSFSRSIQEVHLFLSSKGGKTLLHRDPYSSVHCVFNGTKQWLVIDPKQKASLYISEESTYEFGGYSTIDVDNADLTRYPKLRNVEYARVILNKGDCIYMPSGYMHQVRSNGYLNAAVSIWFSHYYEFDNKGCLDNHGPADFRPMNEVDVLWRYSGHGNLSQGMMDIHVLRTVLQTVADKDGKIWIDSFVTNFIYGEKNDPGYYKMRQDSFRSAIDPSNRGYITVEELNSFSISQLKDLVLSLKVLDPSDTDRFEYAHIQAYDVRILYEDLLSESPDETFKRSEFVEAYVEDLGGTSVVANEILDHFGKDADTITAEMVDKMADASLSQFQEVPEFDPFLEHLWYKHLVKEGIIQKFKVVHDEL</sequence>
<evidence type="ECO:0000313" key="3">
    <source>
        <dbReference type="RefSeq" id="XP_022079250.1"/>
    </source>
</evidence>
<dbReference type="PANTHER" id="PTHR12461:SF37">
    <property type="entry name" value="JMJC DOMAIN-CONTAINING PROTEIN"/>
    <property type="match status" value="1"/>
</dbReference>
<dbReference type="AlphaFoldDB" id="A0A8B7XH35"/>
<keyword evidence="2" id="KW-1185">Reference proteome</keyword>
<feature type="domain" description="JmjC" evidence="1">
    <location>
        <begin position="149"/>
        <end position="314"/>
    </location>
</feature>
<dbReference type="FunFam" id="2.60.120.650:FF:000025">
    <property type="entry name" value="Lysine-specific demethylase 8"/>
    <property type="match status" value="1"/>
</dbReference>
<evidence type="ECO:0000259" key="1">
    <source>
        <dbReference type="PROSITE" id="PS51184"/>
    </source>
</evidence>
<dbReference type="PROSITE" id="PS51184">
    <property type="entry name" value="JMJC"/>
    <property type="match status" value="1"/>
</dbReference>
<accession>A0A8B7XH35</accession>
<dbReference type="RefSeq" id="XP_022079250.1">
    <property type="nucleotide sequence ID" value="XM_022223558.1"/>
</dbReference>
<dbReference type="GeneID" id="110973080"/>
<dbReference type="Gene3D" id="2.60.120.650">
    <property type="entry name" value="Cupin"/>
    <property type="match status" value="1"/>
</dbReference>
<dbReference type="InterPro" id="IPR003347">
    <property type="entry name" value="JmjC_dom"/>
</dbReference>
<dbReference type="OrthoDB" id="415358at2759"/>
<evidence type="ECO:0000313" key="2">
    <source>
        <dbReference type="Proteomes" id="UP000694845"/>
    </source>
</evidence>
<dbReference type="SUPFAM" id="SSF51197">
    <property type="entry name" value="Clavaminate synthase-like"/>
    <property type="match status" value="1"/>
</dbReference>
<proteinExistence type="predicted"/>
<dbReference type="Pfam" id="PF13621">
    <property type="entry name" value="Cupin_8"/>
    <property type="match status" value="1"/>
</dbReference>
<dbReference type="Proteomes" id="UP000694845">
    <property type="component" value="Unplaced"/>
</dbReference>
<protein>
    <submittedName>
        <fullName evidence="3">Uncharacterized protein LOC110973080 isoform X1</fullName>
    </submittedName>
</protein>
<reference evidence="3" key="1">
    <citation type="submission" date="2025-08" db="UniProtKB">
        <authorList>
            <consortium name="RefSeq"/>
        </authorList>
    </citation>
    <scope>IDENTIFICATION</scope>
</reference>
<dbReference type="SMART" id="SM00558">
    <property type="entry name" value="JmjC"/>
    <property type="match status" value="1"/>
</dbReference>
<dbReference type="PANTHER" id="PTHR12461">
    <property type="entry name" value="HYPOXIA-INDUCIBLE FACTOR 1 ALPHA INHIBITOR-RELATED"/>
    <property type="match status" value="1"/>
</dbReference>
<dbReference type="InterPro" id="IPR041667">
    <property type="entry name" value="Cupin_8"/>
</dbReference>
<name>A0A8B7XH35_ACAPL</name>
<gene>
    <name evidence="3" type="primary">LOC110973080</name>
</gene>
<dbReference type="KEGG" id="aplc:110973080"/>
<organism evidence="2 3">
    <name type="scientific">Acanthaster planci</name>
    <name type="common">Crown-of-thorns starfish</name>
    <dbReference type="NCBI Taxonomy" id="133434"/>
    <lineage>
        <taxon>Eukaryota</taxon>
        <taxon>Metazoa</taxon>
        <taxon>Echinodermata</taxon>
        <taxon>Eleutherozoa</taxon>
        <taxon>Asterozoa</taxon>
        <taxon>Asteroidea</taxon>
        <taxon>Valvatacea</taxon>
        <taxon>Valvatida</taxon>
        <taxon>Acanthasteridae</taxon>
        <taxon>Acanthaster</taxon>
    </lineage>
</organism>